<reference evidence="1" key="1">
    <citation type="journal article" date="2024" name="BMC Genomics">
        <title>Functional annotation of a divergent genome using sequence and structure-based similarity.</title>
        <authorList>
            <person name="Svedberg D."/>
            <person name="Winiger R.R."/>
            <person name="Berg A."/>
            <person name="Sharma H."/>
            <person name="Tellgren-Roth C."/>
            <person name="Debrunner-Vossbrinck B.A."/>
            <person name="Vossbrinck C.R."/>
            <person name="Barandun J."/>
        </authorList>
    </citation>
    <scope>NUCLEOTIDE SEQUENCE</scope>
    <source>
        <strain evidence="1">Illinois isolate</strain>
    </source>
</reference>
<protein>
    <submittedName>
        <fullName evidence="1">Uncharacterized protein</fullName>
    </submittedName>
</protein>
<sequence length="339" mass="40858">MLNKIDYLLKFLDTKYFRNNPEYIQKWQEIYHEHDKDIKILFLMKYKKISADYHWIYIELSTWFSLKDKPNISVYILEEALKNQVYDQSIIKNELEKYKEIKPCSPSEALRYLNPVSFTVFGKVWNEIRKVACYNEDIYKGNMSFEEYRLNKKRKIEDDHKRTQDKRICLYKQPKHEQNQMNQDNYNKMMCLYRQNNRINLFSHKMKSLTDQREDAPSNFLINLESALKFAPDLVKLSFLKDVLTLVKSEELLVSNIQDFYITKDFQVASSSKKDDLFDSEKCATCLISLFSEYLEISPSDFCIENVLYDISQVLRVNNMKIRMIKYQIFLYENQLINR</sequence>
<accession>A0AAX4J939</accession>
<dbReference type="GeneID" id="90540203"/>
<dbReference type="Proteomes" id="UP001334084">
    <property type="component" value="Chromosome 1"/>
</dbReference>
<name>A0AAX4J939_9MICR</name>
<evidence type="ECO:0000313" key="2">
    <source>
        <dbReference type="Proteomes" id="UP001334084"/>
    </source>
</evidence>
<dbReference type="RefSeq" id="XP_065328547.1">
    <property type="nucleotide sequence ID" value="XM_065472475.1"/>
</dbReference>
<keyword evidence="2" id="KW-1185">Reference proteome</keyword>
<gene>
    <name evidence="1" type="ORF">VNE69_01339</name>
</gene>
<dbReference type="KEGG" id="vnx:VNE69_01339"/>
<organism evidence="1 2">
    <name type="scientific">Vairimorpha necatrix</name>
    <dbReference type="NCBI Taxonomy" id="6039"/>
    <lineage>
        <taxon>Eukaryota</taxon>
        <taxon>Fungi</taxon>
        <taxon>Fungi incertae sedis</taxon>
        <taxon>Microsporidia</taxon>
        <taxon>Nosematidae</taxon>
        <taxon>Vairimorpha</taxon>
    </lineage>
</organism>
<dbReference type="Pfam" id="PF17014">
    <property type="entry name" value="Mad3_BUB1_I_2"/>
    <property type="match status" value="1"/>
</dbReference>
<dbReference type="InterPro" id="IPR031522">
    <property type="entry name" value="Mad3_Bub1_I_2"/>
</dbReference>
<dbReference type="AlphaFoldDB" id="A0AAX4J939"/>
<dbReference type="EMBL" id="CP142726">
    <property type="protein sequence ID" value="WUR02402.1"/>
    <property type="molecule type" value="Genomic_DNA"/>
</dbReference>
<evidence type="ECO:0000313" key="1">
    <source>
        <dbReference type="EMBL" id="WUR02402.1"/>
    </source>
</evidence>
<proteinExistence type="predicted"/>